<feature type="non-terminal residue" evidence="2">
    <location>
        <position position="175"/>
    </location>
</feature>
<comment type="caution">
    <text evidence="2">The sequence shown here is derived from an EMBL/GenBank/DDBJ whole genome shotgun (WGS) entry which is preliminary data.</text>
</comment>
<accession>A0A9N7UYI0</accession>
<feature type="region of interest" description="Disordered" evidence="1">
    <location>
        <begin position="21"/>
        <end position="63"/>
    </location>
</feature>
<name>A0A9N7UYI0_PLEPL</name>
<evidence type="ECO:0000313" key="3">
    <source>
        <dbReference type="Proteomes" id="UP001153269"/>
    </source>
</evidence>
<evidence type="ECO:0000313" key="2">
    <source>
        <dbReference type="EMBL" id="CAB1439442.1"/>
    </source>
</evidence>
<reference evidence="2" key="1">
    <citation type="submission" date="2020-03" db="EMBL/GenBank/DDBJ databases">
        <authorList>
            <person name="Weist P."/>
        </authorList>
    </citation>
    <scope>NUCLEOTIDE SEQUENCE</scope>
</reference>
<sequence>MVEKRSTALSPGFIVWTVHASGTNGSKPRISMLERKSRSLRREGEARDPAWEEEYCEPAPSAEEAGDRLCLLFVRRDVLKHEAEVSEDVWDKSSDLSQDEVSKEKQTPQPERNWPPPGMSHWCGLLSLVIRGDGSGFLAWPETLRALGATAPIGTQDALEHDSLRIEGSTNLDLL</sequence>
<feature type="compositionally biased region" description="Basic and acidic residues" evidence="1">
    <location>
        <begin position="32"/>
        <end position="50"/>
    </location>
</feature>
<protein>
    <submittedName>
        <fullName evidence="2">Uncharacterized protein</fullName>
    </submittedName>
</protein>
<keyword evidence="3" id="KW-1185">Reference proteome</keyword>
<feature type="compositionally biased region" description="Basic and acidic residues" evidence="1">
    <location>
        <begin position="84"/>
        <end position="106"/>
    </location>
</feature>
<dbReference type="EMBL" id="CADEAL010002284">
    <property type="protein sequence ID" value="CAB1439442.1"/>
    <property type="molecule type" value="Genomic_DNA"/>
</dbReference>
<gene>
    <name evidence="2" type="ORF">PLEPLA_LOCUS27232</name>
</gene>
<dbReference type="Proteomes" id="UP001153269">
    <property type="component" value="Unassembled WGS sequence"/>
</dbReference>
<dbReference type="AlphaFoldDB" id="A0A9N7UYI0"/>
<evidence type="ECO:0000256" key="1">
    <source>
        <dbReference type="SAM" id="MobiDB-lite"/>
    </source>
</evidence>
<organism evidence="2 3">
    <name type="scientific">Pleuronectes platessa</name>
    <name type="common">European plaice</name>
    <dbReference type="NCBI Taxonomy" id="8262"/>
    <lineage>
        <taxon>Eukaryota</taxon>
        <taxon>Metazoa</taxon>
        <taxon>Chordata</taxon>
        <taxon>Craniata</taxon>
        <taxon>Vertebrata</taxon>
        <taxon>Euteleostomi</taxon>
        <taxon>Actinopterygii</taxon>
        <taxon>Neopterygii</taxon>
        <taxon>Teleostei</taxon>
        <taxon>Neoteleostei</taxon>
        <taxon>Acanthomorphata</taxon>
        <taxon>Carangaria</taxon>
        <taxon>Pleuronectiformes</taxon>
        <taxon>Pleuronectoidei</taxon>
        <taxon>Pleuronectidae</taxon>
        <taxon>Pleuronectes</taxon>
    </lineage>
</organism>
<feature type="region of interest" description="Disordered" evidence="1">
    <location>
        <begin position="84"/>
        <end position="117"/>
    </location>
</feature>
<proteinExistence type="predicted"/>